<dbReference type="CDD" id="cd18103">
    <property type="entry name" value="SpoU-like_RlmB"/>
    <property type="match status" value="1"/>
</dbReference>
<dbReference type="InterPro" id="IPR029064">
    <property type="entry name" value="Ribosomal_eL30-like_sf"/>
</dbReference>
<evidence type="ECO:0000313" key="4">
    <source>
        <dbReference type="EMBL" id="EAI5407428.1"/>
    </source>
</evidence>
<dbReference type="InterPro" id="IPR029026">
    <property type="entry name" value="tRNA_m1G_MTases_N"/>
</dbReference>
<dbReference type="PANTHER" id="PTHR46429:SF1">
    <property type="entry name" value="23S RRNA (GUANOSINE-2'-O-)-METHYLTRANSFERASE RLMB"/>
    <property type="match status" value="1"/>
</dbReference>
<evidence type="ECO:0000313" key="6">
    <source>
        <dbReference type="Proteomes" id="UP000535509"/>
    </source>
</evidence>
<dbReference type="AlphaFoldDB" id="A0A5L4IDZ5"/>
<dbReference type="PANTHER" id="PTHR46429">
    <property type="entry name" value="23S RRNA (GUANOSINE-2'-O-)-METHYLTRANSFERASE RLMB"/>
    <property type="match status" value="1"/>
</dbReference>
<dbReference type="GO" id="GO:0005829">
    <property type="term" value="C:cytosol"/>
    <property type="evidence" value="ECO:0007669"/>
    <property type="project" value="TreeGrafter"/>
</dbReference>
<evidence type="ECO:0000256" key="2">
    <source>
        <dbReference type="ARBA" id="ARBA00022679"/>
    </source>
</evidence>
<reference evidence="4 7" key="1">
    <citation type="submission" date="2018-05" db="EMBL/GenBank/DDBJ databases">
        <authorList>
            <consortium name="PulseNet: The National Subtyping Network for Foodborne Disease Surveillance"/>
            <person name="Tarr C.L."/>
            <person name="Trees E."/>
            <person name="Katz L.S."/>
            <person name="Carleton-Romer H.A."/>
            <person name="Stroika S."/>
            <person name="Kucerova Z."/>
            <person name="Roache K.F."/>
            <person name="Sabol A.L."/>
            <person name="Besser J."/>
            <person name="Gerner-Smidt P."/>
        </authorList>
    </citation>
    <scope>NUCLEOTIDE SEQUENCE [LARGE SCALE GENOMIC DNA]</scope>
    <source>
        <strain evidence="4 7">2016D-0221</strain>
        <strain evidence="5 6">PNUSAC001503</strain>
    </source>
</reference>
<dbReference type="SUPFAM" id="SSF55315">
    <property type="entry name" value="L30e-like"/>
    <property type="match status" value="1"/>
</dbReference>
<dbReference type="Proteomes" id="UP000557842">
    <property type="component" value="Unassembled WGS sequence"/>
</dbReference>
<dbReference type="InterPro" id="IPR029028">
    <property type="entry name" value="Alpha/beta_knot_MTases"/>
</dbReference>
<dbReference type="Pfam" id="PF08032">
    <property type="entry name" value="SpoU_sub_bind"/>
    <property type="match status" value="1"/>
</dbReference>
<keyword evidence="2 4" id="KW-0808">Transferase</keyword>
<dbReference type="OMA" id="IFRSAYC"/>
<evidence type="ECO:0000313" key="5">
    <source>
        <dbReference type="EMBL" id="EAI8858533.1"/>
    </source>
</evidence>
<proteinExistence type="predicted"/>
<dbReference type="Gene3D" id="3.30.1330.30">
    <property type="match status" value="1"/>
</dbReference>
<dbReference type="SUPFAM" id="SSF75217">
    <property type="entry name" value="alpha/beta knot"/>
    <property type="match status" value="1"/>
</dbReference>
<evidence type="ECO:0000259" key="3">
    <source>
        <dbReference type="SMART" id="SM00967"/>
    </source>
</evidence>
<dbReference type="GO" id="GO:0032259">
    <property type="term" value="P:methylation"/>
    <property type="evidence" value="ECO:0007669"/>
    <property type="project" value="UniProtKB-KW"/>
</dbReference>
<sequence>MIIYGKQLFLHLLEKHKEKLINIYLAKDIEKDIFNKIVKSGVKIHKVDNKKAQALARGGNHQGFLAEVCEFEFASLNEIKKQDFLVVLYGLSDVGNIGSIVRTTYALGGGGVIMISKSASMEGIIRASSAAAYELPITLVSDGLSLLNELKQLGFKIYGSDAKGKNPSECKFGKKTVLVMGSEGEGIPRKALEKCDENLGINMREGWDSLNVSVAFGILFDRIMNG</sequence>
<dbReference type="EMBL" id="AABQDW010000002">
    <property type="protein sequence ID" value="EAI5407428.1"/>
    <property type="molecule type" value="Genomic_DNA"/>
</dbReference>
<dbReference type="GO" id="GO:0008173">
    <property type="term" value="F:RNA methyltransferase activity"/>
    <property type="evidence" value="ECO:0007669"/>
    <property type="project" value="InterPro"/>
</dbReference>
<organism evidence="4 7">
    <name type="scientific">Campylobacter fetus</name>
    <dbReference type="NCBI Taxonomy" id="196"/>
    <lineage>
        <taxon>Bacteria</taxon>
        <taxon>Pseudomonadati</taxon>
        <taxon>Campylobacterota</taxon>
        <taxon>Epsilonproteobacteria</taxon>
        <taxon>Campylobacterales</taxon>
        <taxon>Campylobacteraceae</taxon>
        <taxon>Campylobacter</taxon>
    </lineage>
</organism>
<keyword evidence="1 4" id="KW-0489">Methyltransferase</keyword>
<dbReference type="RefSeq" id="WP_002848390.1">
    <property type="nucleotide sequence ID" value="NZ_AABUZP020000024.1"/>
</dbReference>
<dbReference type="NCBIfam" id="TIGR00186">
    <property type="entry name" value="rRNA_methyl_3"/>
    <property type="match status" value="1"/>
</dbReference>
<gene>
    <name evidence="4" type="primary">rlmB</name>
    <name evidence="4" type="ORF">BVH53_01725</name>
    <name evidence="5" type="ORF">CX802_01540</name>
</gene>
<evidence type="ECO:0000256" key="1">
    <source>
        <dbReference type="ARBA" id="ARBA00022603"/>
    </source>
</evidence>
<dbReference type="Proteomes" id="UP000535509">
    <property type="component" value="Unassembled WGS sequence"/>
</dbReference>
<keyword evidence="6" id="KW-1185">Reference proteome</keyword>
<dbReference type="GO" id="GO:0006396">
    <property type="term" value="P:RNA processing"/>
    <property type="evidence" value="ECO:0007669"/>
    <property type="project" value="InterPro"/>
</dbReference>
<dbReference type="Gene3D" id="3.40.1280.10">
    <property type="match status" value="1"/>
</dbReference>
<dbReference type="InterPro" id="IPR004441">
    <property type="entry name" value="rRNA_MeTrfase_TrmH"/>
</dbReference>
<comment type="caution">
    <text evidence="4">The sequence shown here is derived from an EMBL/GenBank/DDBJ whole genome shotgun (WGS) entry which is preliminary data.</text>
</comment>
<dbReference type="Pfam" id="PF00588">
    <property type="entry name" value="SpoU_methylase"/>
    <property type="match status" value="1"/>
</dbReference>
<dbReference type="SMART" id="SM00967">
    <property type="entry name" value="SpoU_sub_bind"/>
    <property type="match status" value="1"/>
</dbReference>
<dbReference type="EMBL" id="AABTCC010000003">
    <property type="protein sequence ID" value="EAI8858533.1"/>
    <property type="molecule type" value="Genomic_DNA"/>
</dbReference>
<evidence type="ECO:0000313" key="7">
    <source>
        <dbReference type="Proteomes" id="UP000557842"/>
    </source>
</evidence>
<accession>A0A5L4IDZ5</accession>
<dbReference type="InterPro" id="IPR001537">
    <property type="entry name" value="SpoU_MeTrfase"/>
</dbReference>
<dbReference type="InterPro" id="IPR013123">
    <property type="entry name" value="SpoU_subst-bd"/>
</dbReference>
<dbReference type="GeneID" id="61064133"/>
<feature type="domain" description="RNA 2-O ribose methyltransferase substrate binding" evidence="3">
    <location>
        <begin position="2"/>
        <end position="74"/>
    </location>
</feature>
<dbReference type="GO" id="GO:0003723">
    <property type="term" value="F:RNA binding"/>
    <property type="evidence" value="ECO:0007669"/>
    <property type="project" value="InterPro"/>
</dbReference>
<name>A0A5L4IDZ5_CAMFE</name>
<protein>
    <submittedName>
        <fullName evidence="4">23S rRNA (Guanosine(2251)-2'-O)-methyltransferase RlmB</fullName>
    </submittedName>
</protein>